<keyword evidence="1 4" id="KW-0732">Signal</keyword>
<accession>A0A9P0XHK4</accession>
<reference evidence="5" key="1">
    <citation type="submission" date="2022-05" db="EMBL/GenBank/DDBJ databases">
        <authorList>
            <person name="Okamura Y."/>
        </authorList>
    </citation>
    <scope>NUCLEOTIDE SEQUENCE</scope>
</reference>
<dbReference type="Pfam" id="PF06585">
    <property type="entry name" value="JHBP"/>
    <property type="match status" value="1"/>
</dbReference>
<keyword evidence="2" id="KW-0090">Biological rhythms</keyword>
<dbReference type="GO" id="GO:0007623">
    <property type="term" value="P:circadian rhythm"/>
    <property type="evidence" value="ECO:0007669"/>
    <property type="project" value="UniProtKB-ARBA"/>
</dbReference>
<dbReference type="EMBL" id="CALOZG010000079">
    <property type="protein sequence ID" value="CAH4036727.1"/>
    <property type="molecule type" value="Genomic_DNA"/>
</dbReference>
<evidence type="ECO:0000256" key="2">
    <source>
        <dbReference type="ARBA" id="ARBA00023108"/>
    </source>
</evidence>
<feature type="chain" id="PRO_5040178700" evidence="4">
    <location>
        <begin position="20"/>
        <end position="238"/>
    </location>
</feature>
<dbReference type="PANTHER" id="PTHR11008">
    <property type="entry name" value="PROTEIN TAKEOUT-LIKE PROTEIN"/>
    <property type="match status" value="1"/>
</dbReference>
<dbReference type="PANTHER" id="PTHR11008:SF32">
    <property type="entry name" value="CIRCADIAN CLOCK-CONTROLLED PROTEIN DAYWAKE-RELATED"/>
    <property type="match status" value="1"/>
</dbReference>
<dbReference type="FunFam" id="3.15.10.30:FF:000001">
    <property type="entry name" value="Takeout-like protein 1"/>
    <property type="match status" value="1"/>
</dbReference>
<dbReference type="Gene3D" id="3.15.10.30">
    <property type="entry name" value="Haemolymph juvenile hormone binding protein"/>
    <property type="match status" value="1"/>
</dbReference>
<name>A0A9P0XHK4_PIEBR</name>
<feature type="signal peptide" evidence="4">
    <location>
        <begin position="1"/>
        <end position="19"/>
    </location>
</feature>
<evidence type="ECO:0000256" key="1">
    <source>
        <dbReference type="ARBA" id="ARBA00022729"/>
    </source>
</evidence>
<evidence type="ECO:0000256" key="3">
    <source>
        <dbReference type="ARBA" id="ARBA00060902"/>
    </source>
</evidence>
<dbReference type="GO" id="GO:0005615">
    <property type="term" value="C:extracellular space"/>
    <property type="evidence" value="ECO:0007669"/>
    <property type="project" value="TreeGrafter"/>
</dbReference>
<dbReference type="InterPro" id="IPR010562">
    <property type="entry name" value="Haemolymph_juvenile_hormone-bd"/>
</dbReference>
<dbReference type="Proteomes" id="UP001152562">
    <property type="component" value="Unassembled WGS sequence"/>
</dbReference>
<evidence type="ECO:0000313" key="6">
    <source>
        <dbReference type="Proteomes" id="UP001152562"/>
    </source>
</evidence>
<evidence type="ECO:0000256" key="4">
    <source>
        <dbReference type="SAM" id="SignalP"/>
    </source>
</evidence>
<protein>
    <submittedName>
        <fullName evidence="5">Uncharacterized protein</fullName>
    </submittedName>
</protein>
<comment type="similarity">
    <text evidence="3">Belongs to the TO family.</text>
</comment>
<keyword evidence="6" id="KW-1185">Reference proteome</keyword>
<sequence length="238" mass="25649">MFRILYLLGLGLSVQCASAPFIKPCKAGDSACILASARAAAPFLLPGIPDLGIKSLDPIHLNVIKSDQGGLKMVFKDTNLTGLKTCSIDNVKMDIAKMKQTVLLKCSKLALTGNYKLSGQLLILPVQGDGPYTIDISDIVIKVSTDLSSVTGSDGQQHWHISKWKHTYNVLTGAHFAFKNLFNGNTALATPVEEFANSNWKDVMQEIAPPIVHAVIEEIVAAVDNLYAAVPADQLYTP</sequence>
<dbReference type="OrthoDB" id="8186595at2759"/>
<comment type="caution">
    <text evidence="5">The sequence shown here is derived from an EMBL/GenBank/DDBJ whole genome shotgun (WGS) entry which is preliminary data.</text>
</comment>
<dbReference type="InterPro" id="IPR038606">
    <property type="entry name" value="To_sf"/>
</dbReference>
<dbReference type="SMART" id="SM00700">
    <property type="entry name" value="JHBP"/>
    <property type="match status" value="1"/>
</dbReference>
<dbReference type="AlphaFoldDB" id="A0A9P0XHK4"/>
<evidence type="ECO:0000313" key="5">
    <source>
        <dbReference type="EMBL" id="CAH4036727.1"/>
    </source>
</evidence>
<proteinExistence type="inferred from homology"/>
<gene>
    <name evidence="5" type="ORF">PIBRA_LOCUS12487</name>
</gene>
<organism evidence="5 6">
    <name type="scientific">Pieris brassicae</name>
    <name type="common">White butterfly</name>
    <name type="synonym">Large white butterfly</name>
    <dbReference type="NCBI Taxonomy" id="7116"/>
    <lineage>
        <taxon>Eukaryota</taxon>
        <taxon>Metazoa</taxon>
        <taxon>Ecdysozoa</taxon>
        <taxon>Arthropoda</taxon>
        <taxon>Hexapoda</taxon>
        <taxon>Insecta</taxon>
        <taxon>Pterygota</taxon>
        <taxon>Neoptera</taxon>
        <taxon>Endopterygota</taxon>
        <taxon>Lepidoptera</taxon>
        <taxon>Glossata</taxon>
        <taxon>Ditrysia</taxon>
        <taxon>Papilionoidea</taxon>
        <taxon>Pieridae</taxon>
        <taxon>Pierinae</taxon>
        <taxon>Pieris</taxon>
    </lineage>
</organism>